<dbReference type="RefSeq" id="WP_102111390.1">
    <property type="nucleotide sequence ID" value="NZ_BMGN01000003.1"/>
</dbReference>
<dbReference type="AlphaFoldDB" id="A0A2K9NAW4"/>
<dbReference type="OrthoDB" id="1550598at2"/>
<reference evidence="1 2" key="1">
    <citation type="submission" date="2017-12" db="EMBL/GenBank/DDBJ databases">
        <title>Genomes of bacteria within cyanobacterial aggregates.</title>
        <authorList>
            <person name="Cai H."/>
        </authorList>
    </citation>
    <scope>NUCLEOTIDE SEQUENCE [LARGE SCALE GENOMIC DNA]</scope>
    <source>
        <strain evidence="1 2">TH16</strain>
    </source>
</reference>
<gene>
    <name evidence="1" type="ORF">C0V82_05070</name>
</gene>
<dbReference type="Pfam" id="PF05675">
    <property type="entry name" value="DUF817"/>
    <property type="match status" value="1"/>
</dbReference>
<organism evidence="1 2">
    <name type="scientific">Niveispirillum cyanobacteriorum</name>
    <dbReference type="NCBI Taxonomy" id="1612173"/>
    <lineage>
        <taxon>Bacteria</taxon>
        <taxon>Pseudomonadati</taxon>
        <taxon>Pseudomonadota</taxon>
        <taxon>Alphaproteobacteria</taxon>
        <taxon>Rhodospirillales</taxon>
        <taxon>Azospirillaceae</taxon>
        <taxon>Niveispirillum</taxon>
    </lineage>
</organism>
<evidence type="ECO:0000313" key="2">
    <source>
        <dbReference type="Proteomes" id="UP000234752"/>
    </source>
</evidence>
<dbReference type="Proteomes" id="UP000234752">
    <property type="component" value="Chromosome eg_1"/>
</dbReference>
<dbReference type="InterPro" id="IPR008535">
    <property type="entry name" value="DUF817"/>
</dbReference>
<dbReference type="PIRSF" id="PIRSF009141">
    <property type="entry name" value="UCP009141"/>
    <property type="match status" value="1"/>
</dbReference>
<keyword evidence="2" id="KW-1185">Reference proteome</keyword>
<sequence length="296" mass="34202">MLKPHTPSATRDWPLLTRFIAREAALGEAARVRGPWSAGCYEFLRFGVKQAWACLYGGLMLVLLLGTWLLYPRDAALPRYDFLTLAALALQVALIRFRLETKEEALVILIFHLVGTGMEIFKTAVGSWVYPEESYLRIGGVPLFTGFMYAAVGSYIARVWRLFDFRFSHHPPLWSVLLLAACIYTNFFLHHYWWDLRWGLFALAALLFGRCWVYFRVWDVDRRMPLLLGFALVALFIWFAENLGTFAGAWIYPSQKQGWTMVSFAKFGSWYLLMLISYALVALIRRPRDRNETTAL</sequence>
<proteinExistence type="predicted"/>
<accession>A0A2K9NAW4</accession>
<dbReference type="KEGG" id="ncb:C0V82_05070"/>
<protein>
    <submittedName>
        <fullName evidence="1">DUF817 domain-containing protein</fullName>
    </submittedName>
</protein>
<dbReference type="EMBL" id="CP025611">
    <property type="protein sequence ID" value="AUN29666.1"/>
    <property type="molecule type" value="Genomic_DNA"/>
</dbReference>
<evidence type="ECO:0000313" key="1">
    <source>
        <dbReference type="EMBL" id="AUN29666.1"/>
    </source>
</evidence>
<name>A0A2K9NAW4_9PROT</name>